<dbReference type="EMBL" id="JBHSWE010000001">
    <property type="protein sequence ID" value="MFC6672848.1"/>
    <property type="molecule type" value="Genomic_DNA"/>
</dbReference>
<name>A0ABW2A5W7_9GAMM</name>
<dbReference type="Proteomes" id="UP001596422">
    <property type="component" value="Unassembled WGS sequence"/>
</dbReference>
<comment type="caution">
    <text evidence="1">The sequence shown here is derived from an EMBL/GenBank/DDBJ whole genome shotgun (WGS) entry which is preliminary data.</text>
</comment>
<gene>
    <name evidence="1" type="ORF">ACFQDL_24270</name>
</gene>
<evidence type="ECO:0000313" key="2">
    <source>
        <dbReference type="Proteomes" id="UP001596422"/>
    </source>
</evidence>
<protein>
    <submittedName>
        <fullName evidence="1">Uncharacterized protein</fullName>
    </submittedName>
</protein>
<accession>A0ABW2A5W7</accession>
<sequence>MVANKKVVEQGYQGVQEGIELAQALGAAVQGSVLRMGQLNRDFSRGWRP</sequence>
<reference evidence="2" key="1">
    <citation type="journal article" date="2019" name="Int. J. Syst. Evol. Microbiol.">
        <title>The Global Catalogue of Microorganisms (GCM) 10K type strain sequencing project: providing services to taxonomists for standard genome sequencing and annotation.</title>
        <authorList>
            <consortium name="The Broad Institute Genomics Platform"/>
            <consortium name="The Broad Institute Genome Sequencing Center for Infectious Disease"/>
            <person name="Wu L."/>
            <person name="Ma J."/>
        </authorList>
    </citation>
    <scope>NUCLEOTIDE SEQUENCE [LARGE SCALE GENOMIC DNA]</scope>
    <source>
        <strain evidence="2">NBRC 111756</strain>
    </source>
</reference>
<keyword evidence="2" id="KW-1185">Reference proteome</keyword>
<organism evidence="1 2">
    <name type="scientific">Marinobacterium aestuariivivens</name>
    <dbReference type="NCBI Taxonomy" id="1698799"/>
    <lineage>
        <taxon>Bacteria</taxon>
        <taxon>Pseudomonadati</taxon>
        <taxon>Pseudomonadota</taxon>
        <taxon>Gammaproteobacteria</taxon>
        <taxon>Oceanospirillales</taxon>
        <taxon>Oceanospirillaceae</taxon>
        <taxon>Marinobacterium</taxon>
    </lineage>
</organism>
<evidence type="ECO:0000313" key="1">
    <source>
        <dbReference type="EMBL" id="MFC6672848.1"/>
    </source>
</evidence>
<proteinExistence type="predicted"/>
<dbReference type="RefSeq" id="WP_379911263.1">
    <property type="nucleotide sequence ID" value="NZ_JBHSWE010000001.1"/>
</dbReference>